<name>A0ABW8ENI1_STRT5</name>
<feature type="transmembrane region" description="Helical" evidence="1">
    <location>
        <begin position="95"/>
        <end position="117"/>
    </location>
</feature>
<keyword evidence="1" id="KW-0472">Membrane</keyword>
<reference evidence="3 4" key="1">
    <citation type="submission" date="2024-10" db="EMBL/GenBank/DDBJ databases">
        <title>The Natural Products Discovery Center: Release of the First 8490 Sequenced Strains for Exploring Actinobacteria Biosynthetic Diversity.</title>
        <authorList>
            <person name="Kalkreuter E."/>
            <person name="Kautsar S.A."/>
            <person name="Yang D."/>
            <person name="Bader C.D."/>
            <person name="Teijaro C.N."/>
            <person name="Fluegel L."/>
            <person name="Davis C.M."/>
            <person name="Simpson J.R."/>
            <person name="Lauterbach L."/>
            <person name="Steele A.D."/>
            <person name="Gui C."/>
            <person name="Meng S."/>
            <person name="Li G."/>
            <person name="Viehrig K."/>
            <person name="Ye F."/>
            <person name="Su P."/>
            <person name="Kiefer A.F."/>
            <person name="Nichols A."/>
            <person name="Cepeda A.J."/>
            <person name="Yan W."/>
            <person name="Fan B."/>
            <person name="Jiang Y."/>
            <person name="Adhikari A."/>
            <person name="Zheng C.-J."/>
            <person name="Schuster L."/>
            <person name="Cowan T.M."/>
            <person name="Smanski M.J."/>
            <person name="Chevrette M.G."/>
            <person name="De Carvalho L.P.S."/>
            <person name="Shen B."/>
        </authorList>
    </citation>
    <scope>NUCLEOTIDE SEQUENCE [LARGE SCALE GENOMIC DNA]</scope>
    <source>
        <strain evidence="3 4">NPDC087220</strain>
    </source>
</reference>
<keyword evidence="1" id="KW-0812">Transmembrane</keyword>
<keyword evidence="4" id="KW-1185">Reference proteome</keyword>
<feature type="domain" description="DUF1648" evidence="2">
    <location>
        <begin position="26"/>
        <end position="63"/>
    </location>
</feature>
<feature type="transmembrane region" description="Helical" evidence="1">
    <location>
        <begin position="129"/>
        <end position="150"/>
    </location>
</feature>
<dbReference type="InterPro" id="IPR012867">
    <property type="entry name" value="DUF1648"/>
</dbReference>
<evidence type="ECO:0000256" key="1">
    <source>
        <dbReference type="SAM" id="Phobius"/>
    </source>
</evidence>
<proteinExistence type="predicted"/>
<sequence length="154" mass="15480">MSTHPATPASLPRRAALAAAPFAAGALVTFTAFLLLRDSFPARIATHFTVDGTADGYSSPGETLGQYMLLFAIEAAGTIAAGLTRNTALTAPRSLLVFASGLAAATAYALIAAMRAVSGSDGSGVELPLVQLPVALAVGAAVGAVVWLAARRRA</sequence>
<keyword evidence="1" id="KW-1133">Transmembrane helix</keyword>
<accession>A0ABW8ENI1</accession>
<dbReference type="RefSeq" id="WP_402385586.1">
    <property type="nucleotide sequence ID" value="NZ_JBIUYY010000014.1"/>
</dbReference>
<feature type="transmembrane region" description="Helical" evidence="1">
    <location>
        <begin position="15"/>
        <end position="36"/>
    </location>
</feature>
<comment type="caution">
    <text evidence="3">The sequence shown here is derived from an EMBL/GenBank/DDBJ whole genome shotgun (WGS) entry which is preliminary data.</text>
</comment>
<dbReference type="EMBL" id="JBIUYY010000014">
    <property type="protein sequence ID" value="MFJ2824823.1"/>
    <property type="molecule type" value="Genomic_DNA"/>
</dbReference>
<evidence type="ECO:0000259" key="2">
    <source>
        <dbReference type="Pfam" id="PF07853"/>
    </source>
</evidence>
<dbReference type="Proteomes" id="UP001617351">
    <property type="component" value="Unassembled WGS sequence"/>
</dbReference>
<evidence type="ECO:0000313" key="4">
    <source>
        <dbReference type="Proteomes" id="UP001617351"/>
    </source>
</evidence>
<protein>
    <submittedName>
        <fullName evidence="3">DUF1648 domain-containing protein</fullName>
    </submittedName>
</protein>
<dbReference type="Pfam" id="PF07853">
    <property type="entry name" value="DUF1648"/>
    <property type="match status" value="1"/>
</dbReference>
<organism evidence="3 4">
    <name type="scientific">Streptomyces toxytricini</name>
    <name type="common">Actinomyces toxytricini</name>
    <dbReference type="NCBI Taxonomy" id="67369"/>
    <lineage>
        <taxon>Bacteria</taxon>
        <taxon>Bacillati</taxon>
        <taxon>Actinomycetota</taxon>
        <taxon>Actinomycetes</taxon>
        <taxon>Kitasatosporales</taxon>
        <taxon>Streptomycetaceae</taxon>
        <taxon>Streptomyces</taxon>
    </lineage>
</organism>
<gene>
    <name evidence="3" type="ORF">ACIO7M_27490</name>
</gene>
<evidence type="ECO:0000313" key="3">
    <source>
        <dbReference type="EMBL" id="MFJ2824823.1"/>
    </source>
</evidence>